<sequence length="411" mass="46007">MFSGNAGSRYLATTLLRVDSAGRAHVLITFARSFLSLELARLMAAGGHRVTVVDSIPIAVSRYSNAVDEFHRVPPPKFEPLEYCQALAKIVADNDIDMVIPVHEETDIIAMLAELFPAECRLFLSDFDLENRLHHKYEFQKLLVELGIPTRKFARVAGPEDAAGLDFDKPFALKRCYSRGSQKVHKVQPGDPLTWLEHDELNPWVAQEWVSGDKYCTYSVCHEGRIYAHATYPVDYAIDGSSCLNFRAVEHPRIQAWVADLVERVGFTGQIGFDFIEDGPDKDLFCIECNPRATSGIMMFSPGDGVDRAFLGTSDPDVEVITPSPDVEKMIGIGMLLYGWRAPSRRGRSMAQFARDFRRSADVITRSGDQKPAIMLPLAYASILRSCAKYRVGLAEGFMHDHEWDGLRISI</sequence>
<dbReference type="SUPFAM" id="SSF56059">
    <property type="entry name" value="Glutathione synthetase ATP-binding domain-like"/>
    <property type="match status" value="1"/>
</dbReference>
<keyword evidence="1" id="KW-0547">Nucleotide-binding</keyword>
<dbReference type="Gene3D" id="3.30.470.20">
    <property type="entry name" value="ATP-grasp fold, B domain"/>
    <property type="match status" value="1"/>
</dbReference>
<evidence type="ECO:0000313" key="3">
    <source>
        <dbReference type="EMBL" id="VFA89361.1"/>
    </source>
</evidence>
<evidence type="ECO:0000256" key="1">
    <source>
        <dbReference type="PROSITE-ProRule" id="PRU00409"/>
    </source>
</evidence>
<keyword evidence="1" id="KW-0067">ATP-binding</keyword>
<reference evidence="3 4" key="1">
    <citation type="submission" date="2019-02" db="EMBL/GenBank/DDBJ databases">
        <authorList>
            <consortium name="Pathogen Informatics"/>
        </authorList>
    </citation>
    <scope>NUCLEOTIDE SEQUENCE [LARGE SCALE GENOMIC DNA]</scope>
    <source>
        <strain evidence="3 4">3012STDY6756503</strain>
    </source>
</reference>
<dbReference type="PROSITE" id="PS50975">
    <property type="entry name" value="ATP_GRASP"/>
    <property type="match status" value="1"/>
</dbReference>
<dbReference type="InterPro" id="IPR003806">
    <property type="entry name" value="ATP-grasp_PylC-type"/>
</dbReference>
<evidence type="ECO:0000259" key="2">
    <source>
        <dbReference type="PROSITE" id="PS50975"/>
    </source>
</evidence>
<dbReference type="EMBL" id="CAACYD010000007">
    <property type="protein sequence ID" value="VFA89361.1"/>
    <property type="molecule type" value="Genomic_DNA"/>
</dbReference>
<dbReference type="GO" id="GO:0005524">
    <property type="term" value="F:ATP binding"/>
    <property type="evidence" value="ECO:0007669"/>
    <property type="project" value="UniProtKB-UniRule"/>
</dbReference>
<dbReference type="AlphaFoldDB" id="A0ABD7V523"/>
<feature type="domain" description="ATP-grasp" evidence="2">
    <location>
        <begin position="140"/>
        <end position="322"/>
    </location>
</feature>
<comment type="caution">
    <text evidence="3">The sequence shown here is derived from an EMBL/GenBank/DDBJ whole genome shotgun (WGS) entry which is preliminary data.</text>
</comment>
<protein>
    <submittedName>
        <fullName evidence="3">Predicted ATP-grasp enzyme</fullName>
    </submittedName>
</protein>
<organism evidence="3 4">
    <name type="scientific">Gordonia paraffinivorans</name>
    <dbReference type="NCBI Taxonomy" id="175628"/>
    <lineage>
        <taxon>Bacteria</taxon>
        <taxon>Bacillati</taxon>
        <taxon>Actinomycetota</taxon>
        <taxon>Actinomycetes</taxon>
        <taxon>Mycobacteriales</taxon>
        <taxon>Gordoniaceae</taxon>
        <taxon>Gordonia</taxon>
    </lineage>
</organism>
<proteinExistence type="predicted"/>
<gene>
    <name evidence="3" type="ORF">NCTC8139_02924</name>
</gene>
<accession>A0ABD7V523</accession>
<dbReference type="InterPro" id="IPR011761">
    <property type="entry name" value="ATP-grasp"/>
</dbReference>
<name>A0ABD7V523_9ACTN</name>
<dbReference type="Pfam" id="PF02655">
    <property type="entry name" value="ATP-grasp_3"/>
    <property type="match status" value="1"/>
</dbReference>
<dbReference type="Proteomes" id="UP000360750">
    <property type="component" value="Unassembled WGS sequence"/>
</dbReference>
<evidence type="ECO:0000313" key="4">
    <source>
        <dbReference type="Proteomes" id="UP000360750"/>
    </source>
</evidence>
<dbReference type="Gene3D" id="3.40.50.20">
    <property type="match status" value="1"/>
</dbReference>